<dbReference type="Proteomes" id="UP001497516">
    <property type="component" value="Chromosome 7"/>
</dbReference>
<sequence length="66" mass="6888">MAAAAETSSSNSLPIPGPNPPGGRRHFVLVHEACFGAWSWYKMLPLLASTGHNVTAIDLAASSIDP</sequence>
<proteinExistence type="predicted"/>
<evidence type="ECO:0000313" key="3">
    <source>
        <dbReference type="Proteomes" id="UP001497516"/>
    </source>
</evidence>
<dbReference type="Gene3D" id="3.40.50.1820">
    <property type="entry name" value="alpha/beta hydrolase"/>
    <property type="match status" value="1"/>
</dbReference>
<dbReference type="InterPro" id="IPR029058">
    <property type="entry name" value="AB_hydrolase_fold"/>
</dbReference>
<feature type="region of interest" description="Disordered" evidence="1">
    <location>
        <begin position="1"/>
        <end position="21"/>
    </location>
</feature>
<reference evidence="2 3" key="1">
    <citation type="submission" date="2024-04" db="EMBL/GenBank/DDBJ databases">
        <authorList>
            <person name="Fracassetti M."/>
        </authorList>
    </citation>
    <scope>NUCLEOTIDE SEQUENCE [LARGE SCALE GENOMIC DNA]</scope>
</reference>
<dbReference type="GO" id="GO:0080032">
    <property type="term" value="F:methyl jasmonate esterase activity"/>
    <property type="evidence" value="ECO:0007669"/>
    <property type="project" value="TreeGrafter"/>
</dbReference>
<dbReference type="GO" id="GO:0080030">
    <property type="term" value="F:methyl indole-3-acetate esterase activity"/>
    <property type="evidence" value="ECO:0007669"/>
    <property type="project" value="TreeGrafter"/>
</dbReference>
<dbReference type="GO" id="GO:0009696">
    <property type="term" value="P:salicylic acid metabolic process"/>
    <property type="evidence" value="ECO:0007669"/>
    <property type="project" value="TreeGrafter"/>
</dbReference>
<organism evidence="2 3">
    <name type="scientific">Linum trigynum</name>
    <dbReference type="NCBI Taxonomy" id="586398"/>
    <lineage>
        <taxon>Eukaryota</taxon>
        <taxon>Viridiplantae</taxon>
        <taxon>Streptophyta</taxon>
        <taxon>Embryophyta</taxon>
        <taxon>Tracheophyta</taxon>
        <taxon>Spermatophyta</taxon>
        <taxon>Magnoliopsida</taxon>
        <taxon>eudicotyledons</taxon>
        <taxon>Gunneridae</taxon>
        <taxon>Pentapetalae</taxon>
        <taxon>rosids</taxon>
        <taxon>fabids</taxon>
        <taxon>Malpighiales</taxon>
        <taxon>Linaceae</taxon>
        <taxon>Linum</taxon>
    </lineage>
</organism>
<dbReference type="PANTHER" id="PTHR10992:SF1002">
    <property type="entry name" value="SALICYLIC ACID-BINDING PROTEIN 2-LIKE"/>
    <property type="match status" value="1"/>
</dbReference>
<evidence type="ECO:0000256" key="1">
    <source>
        <dbReference type="SAM" id="MobiDB-lite"/>
    </source>
</evidence>
<dbReference type="GO" id="GO:0009694">
    <property type="term" value="P:jasmonic acid metabolic process"/>
    <property type="evidence" value="ECO:0007669"/>
    <property type="project" value="TreeGrafter"/>
</dbReference>
<dbReference type="InterPro" id="IPR045889">
    <property type="entry name" value="MES/HNL"/>
</dbReference>
<dbReference type="SUPFAM" id="SSF53474">
    <property type="entry name" value="alpha/beta-Hydrolases"/>
    <property type="match status" value="1"/>
</dbReference>
<dbReference type="EMBL" id="OZ034820">
    <property type="protein sequence ID" value="CAL1399574.1"/>
    <property type="molecule type" value="Genomic_DNA"/>
</dbReference>
<dbReference type="PANTHER" id="PTHR10992">
    <property type="entry name" value="METHYLESTERASE FAMILY MEMBER"/>
    <property type="match status" value="1"/>
</dbReference>
<accession>A0AAV2FMN1</accession>
<evidence type="ECO:0000313" key="2">
    <source>
        <dbReference type="EMBL" id="CAL1399574.1"/>
    </source>
</evidence>
<dbReference type="AlphaFoldDB" id="A0AAV2FMN1"/>
<gene>
    <name evidence="2" type="ORF">LTRI10_LOCUS39750</name>
</gene>
<name>A0AAV2FMN1_9ROSI</name>
<keyword evidence="3" id="KW-1185">Reference proteome</keyword>
<dbReference type="GO" id="GO:0080031">
    <property type="term" value="F:methyl salicylate esterase activity"/>
    <property type="evidence" value="ECO:0007669"/>
    <property type="project" value="TreeGrafter"/>
</dbReference>
<protein>
    <submittedName>
        <fullName evidence="2">Uncharacterized protein</fullName>
    </submittedName>
</protein>